<gene>
    <name evidence="2" type="ORF">TorRG33x02_352490</name>
</gene>
<feature type="non-terminal residue" evidence="2">
    <location>
        <position position="77"/>
    </location>
</feature>
<organism evidence="2 3">
    <name type="scientific">Trema orientale</name>
    <name type="common">Charcoal tree</name>
    <name type="synonym">Celtis orientalis</name>
    <dbReference type="NCBI Taxonomy" id="63057"/>
    <lineage>
        <taxon>Eukaryota</taxon>
        <taxon>Viridiplantae</taxon>
        <taxon>Streptophyta</taxon>
        <taxon>Embryophyta</taxon>
        <taxon>Tracheophyta</taxon>
        <taxon>Spermatophyta</taxon>
        <taxon>Magnoliopsida</taxon>
        <taxon>eudicotyledons</taxon>
        <taxon>Gunneridae</taxon>
        <taxon>Pentapetalae</taxon>
        <taxon>rosids</taxon>
        <taxon>fabids</taxon>
        <taxon>Rosales</taxon>
        <taxon>Cannabaceae</taxon>
        <taxon>Trema</taxon>
    </lineage>
</organism>
<comment type="caution">
    <text evidence="2">The sequence shown here is derived from an EMBL/GenBank/DDBJ whole genome shotgun (WGS) entry which is preliminary data.</text>
</comment>
<sequence length="77" mass="8728">EAELPLPLGRQSQQPLLVQHIDTPLRVPTRRPTKRWSEACRQSSRAEGATKPRRIRQNQLLTISAAVDRSRASPLVH</sequence>
<evidence type="ECO:0000256" key="1">
    <source>
        <dbReference type="SAM" id="MobiDB-lite"/>
    </source>
</evidence>
<feature type="non-terminal residue" evidence="2">
    <location>
        <position position="1"/>
    </location>
</feature>
<proteinExistence type="predicted"/>
<name>A0A2P5AEF5_TREOI</name>
<dbReference type="AlphaFoldDB" id="A0A2P5AEF5"/>
<feature type="region of interest" description="Disordered" evidence="1">
    <location>
        <begin position="29"/>
        <end position="53"/>
    </location>
</feature>
<accession>A0A2P5AEF5</accession>
<evidence type="ECO:0000313" key="2">
    <source>
        <dbReference type="EMBL" id="PON34921.1"/>
    </source>
</evidence>
<keyword evidence="3" id="KW-1185">Reference proteome</keyword>
<dbReference type="InParanoid" id="A0A2P5AEF5"/>
<dbReference type="EMBL" id="JXTC01000909">
    <property type="protein sequence ID" value="PON34921.1"/>
    <property type="molecule type" value="Genomic_DNA"/>
</dbReference>
<evidence type="ECO:0000313" key="3">
    <source>
        <dbReference type="Proteomes" id="UP000237000"/>
    </source>
</evidence>
<reference evidence="3" key="1">
    <citation type="submission" date="2016-06" db="EMBL/GenBank/DDBJ databases">
        <title>Parallel loss of symbiosis genes in relatives of nitrogen-fixing non-legume Parasponia.</title>
        <authorList>
            <person name="Van Velzen R."/>
            <person name="Holmer R."/>
            <person name="Bu F."/>
            <person name="Rutten L."/>
            <person name="Van Zeijl A."/>
            <person name="Liu W."/>
            <person name="Santuari L."/>
            <person name="Cao Q."/>
            <person name="Sharma T."/>
            <person name="Shen D."/>
            <person name="Roswanjaya Y."/>
            <person name="Wardhani T."/>
            <person name="Kalhor M.S."/>
            <person name="Jansen J."/>
            <person name="Van den Hoogen J."/>
            <person name="Gungor B."/>
            <person name="Hartog M."/>
            <person name="Hontelez J."/>
            <person name="Verver J."/>
            <person name="Yang W.-C."/>
            <person name="Schijlen E."/>
            <person name="Repin R."/>
            <person name="Schilthuizen M."/>
            <person name="Schranz E."/>
            <person name="Heidstra R."/>
            <person name="Miyata K."/>
            <person name="Fedorova E."/>
            <person name="Kohlen W."/>
            <person name="Bisseling T."/>
            <person name="Smit S."/>
            <person name="Geurts R."/>
        </authorList>
    </citation>
    <scope>NUCLEOTIDE SEQUENCE [LARGE SCALE GENOMIC DNA]</scope>
    <source>
        <strain evidence="3">cv. RG33-2</strain>
    </source>
</reference>
<protein>
    <submittedName>
        <fullName evidence="2">Uncharacterized protein</fullName>
    </submittedName>
</protein>
<dbReference type="Proteomes" id="UP000237000">
    <property type="component" value="Unassembled WGS sequence"/>
</dbReference>